<proteinExistence type="predicted"/>
<sequence>MLSKIYKGLILFAIVLLIGTLGFFLAFDYSWLDAFFMTIITTTTVGFGEVKPLDDSGKLFTILLLLMSIGVYGYLVTVISDFFSNNVLMEAFRVKKELKEIAKLEGHTIICGFGRNGRQSYEKLKRFNKKCIVIEKSESFIEDPAYQDIQFVKGDATNDDVLRNAGIEKASSLITALPSDANNLYVVLSSRQINQKLNIVSRANDENATKKLKIAGANHVIMPDKLGGEHMASLLVTPDLVEFVNRINMEGDHNANLEEIGVDELPEEYLMKSIQDLDVRRNSGCNVIGFITADDEYIVNPSSQMILEPKCRLIVLGRPEQIKKFKEIYE</sequence>
<dbReference type="InterPro" id="IPR036721">
    <property type="entry name" value="RCK_C_sf"/>
</dbReference>
<evidence type="ECO:0000256" key="1">
    <source>
        <dbReference type="ARBA" id="ARBA00004651"/>
    </source>
</evidence>
<dbReference type="PROSITE" id="PS51201">
    <property type="entry name" value="RCK_N"/>
    <property type="match status" value="1"/>
</dbReference>
<dbReference type="InterPro" id="IPR013099">
    <property type="entry name" value="K_chnl_dom"/>
</dbReference>
<gene>
    <name evidence="5" type="ORF">AXE80_02200</name>
</gene>
<keyword evidence="6" id="KW-1185">Reference proteome</keyword>
<evidence type="ECO:0000259" key="4">
    <source>
        <dbReference type="PROSITE" id="PS51202"/>
    </source>
</evidence>
<organism evidence="5 6">
    <name type="scientific">Wenyingzhuangia fucanilytica</name>
    <dbReference type="NCBI Taxonomy" id="1790137"/>
    <lineage>
        <taxon>Bacteria</taxon>
        <taxon>Pseudomonadati</taxon>
        <taxon>Bacteroidota</taxon>
        <taxon>Flavobacteriia</taxon>
        <taxon>Flavobacteriales</taxon>
        <taxon>Flavobacteriaceae</taxon>
        <taxon>Wenyingzhuangia</taxon>
    </lineage>
</organism>
<dbReference type="EMBL" id="CP014224">
    <property type="protein sequence ID" value="ANW95169.1"/>
    <property type="molecule type" value="Genomic_DNA"/>
</dbReference>
<reference evidence="5 6" key="1">
    <citation type="submission" date="2016-02" db="EMBL/GenBank/DDBJ databases">
        <authorList>
            <person name="Wen L."/>
            <person name="He K."/>
            <person name="Yang H."/>
        </authorList>
    </citation>
    <scope>NUCLEOTIDE SEQUENCE [LARGE SCALE GENOMIC DNA]</scope>
    <source>
        <strain evidence="5 6">CZ1127</strain>
    </source>
</reference>
<feature type="transmembrane region" description="Helical" evidence="2">
    <location>
        <begin position="9"/>
        <end position="27"/>
    </location>
</feature>
<dbReference type="Gene3D" id="3.40.50.720">
    <property type="entry name" value="NAD(P)-binding Rossmann-like Domain"/>
    <property type="match status" value="1"/>
</dbReference>
<dbReference type="AlphaFoldDB" id="A0A1B1Y361"/>
<dbReference type="RefSeq" id="WP_068824274.1">
    <property type="nucleotide sequence ID" value="NZ_CP014224.1"/>
</dbReference>
<evidence type="ECO:0000313" key="6">
    <source>
        <dbReference type="Proteomes" id="UP000092967"/>
    </source>
</evidence>
<dbReference type="Gene3D" id="1.10.287.70">
    <property type="match status" value="1"/>
</dbReference>
<comment type="subcellular location">
    <subcellularLocation>
        <location evidence="1">Cell membrane</location>
        <topology evidence="1">Multi-pass membrane protein</topology>
    </subcellularLocation>
</comment>
<feature type="transmembrane region" description="Helical" evidence="2">
    <location>
        <begin position="59"/>
        <end position="83"/>
    </location>
</feature>
<dbReference type="InterPro" id="IPR003148">
    <property type="entry name" value="RCK_N"/>
</dbReference>
<dbReference type="Pfam" id="PF02254">
    <property type="entry name" value="TrkA_N"/>
    <property type="match status" value="1"/>
</dbReference>
<keyword evidence="2" id="KW-0472">Membrane</keyword>
<dbReference type="OrthoDB" id="9781411at2"/>
<dbReference type="Pfam" id="PF07885">
    <property type="entry name" value="Ion_trans_2"/>
    <property type="match status" value="1"/>
</dbReference>
<dbReference type="STRING" id="1790137.AXE80_02200"/>
<feature type="domain" description="RCK N-terminal" evidence="3">
    <location>
        <begin position="105"/>
        <end position="222"/>
    </location>
</feature>
<dbReference type="InterPro" id="IPR036291">
    <property type="entry name" value="NAD(P)-bd_dom_sf"/>
</dbReference>
<dbReference type="InterPro" id="IPR050721">
    <property type="entry name" value="Trk_Ktr_HKT_K-transport"/>
</dbReference>
<dbReference type="SUPFAM" id="SSF116726">
    <property type="entry name" value="TrkA C-terminal domain-like"/>
    <property type="match status" value="1"/>
</dbReference>
<dbReference type="Pfam" id="PF02080">
    <property type="entry name" value="TrkA_C"/>
    <property type="match status" value="1"/>
</dbReference>
<accession>A0A1B1Y361</accession>
<dbReference type="KEGG" id="wfu:AXE80_02200"/>
<dbReference type="InterPro" id="IPR006037">
    <property type="entry name" value="RCK_C"/>
</dbReference>
<dbReference type="SUPFAM" id="SSF81324">
    <property type="entry name" value="Voltage-gated potassium channels"/>
    <property type="match status" value="1"/>
</dbReference>
<dbReference type="GO" id="GO:0005886">
    <property type="term" value="C:plasma membrane"/>
    <property type="evidence" value="ECO:0007669"/>
    <property type="project" value="UniProtKB-SubCell"/>
</dbReference>
<dbReference type="SUPFAM" id="SSF51735">
    <property type="entry name" value="NAD(P)-binding Rossmann-fold domains"/>
    <property type="match status" value="1"/>
</dbReference>
<dbReference type="PANTHER" id="PTHR43833:SF9">
    <property type="entry name" value="POTASSIUM CHANNEL PROTEIN YUGO-RELATED"/>
    <property type="match status" value="1"/>
</dbReference>
<dbReference type="Proteomes" id="UP000092967">
    <property type="component" value="Chromosome"/>
</dbReference>
<dbReference type="GO" id="GO:0006813">
    <property type="term" value="P:potassium ion transport"/>
    <property type="evidence" value="ECO:0007669"/>
    <property type="project" value="InterPro"/>
</dbReference>
<protein>
    <submittedName>
        <fullName evidence="5">Potassium transporter TrkA</fullName>
    </submittedName>
</protein>
<dbReference type="Gene3D" id="3.30.70.1450">
    <property type="entry name" value="Regulator of K+ conductance, C-terminal domain"/>
    <property type="match status" value="1"/>
</dbReference>
<evidence type="ECO:0000313" key="5">
    <source>
        <dbReference type="EMBL" id="ANW95169.1"/>
    </source>
</evidence>
<dbReference type="PANTHER" id="PTHR43833">
    <property type="entry name" value="POTASSIUM CHANNEL PROTEIN 2-RELATED-RELATED"/>
    <property type="match status" value="1"/>
</dbReference>
<keyword evidence="2" id="KW-0812">Transmembrane</keyword>
<dbReference type="GO" id="GO:0008324">
    <property type="term" value="F:monoatomic cation transmembrane transporter activity"/>
    <property type="evidence" value="ECO:0007669"/>
    <property type="project" value="InterPro"/>
</dbReference>
<evidence type="ECO:0000259" key="3">
    <source>
        <dbReference type="PROSITE" id="PS51201"/>
    </source>
</evidence>
<name>A0A1B1Y361_9FLAO</name>
<feature type="domain" description="RCK C-terminal" evidence="4">
    <location>
        <begin position="244"/>
        <end position="330"/>
    </location>
</feature>
<evidence type="ECO:0000256" key="2">
    <source>
        <dbReference type="SAM" id="Phobius"/>
    </source>
</evidence>
<dbReference type="PROSITE" id="PS51202">
    <property type="entry name" value="RCK_C"/>
    <property type="match status" value="1"/>
</dbReference>
<keyword evidence="2" id="KW-1133">Transmembrane helix</keyword>